<dbReference type="EMBL" id="CAJVQB010007541">
    <property type="protein sequence ID" value="CAG8705192.1"/>
    <property type="molecule type" value="Genomic_DNA"/>
</dbReference>
<evidence type="ECO:0000313" key="2">
    <source>
        <dbReference type="Proteomes" id="UP000789901"/>
    </source>
</evidence>
<feature type="non-terminal residue" evidence="1">
    <location>
        <position position="574"/>
    </location>
</feature>
<evidence type="ECO:0000313" key="1">
    <source>
        <dbReference type="EMBL" id="CAG8705192.1"/>
    </source>
</evidence>
<sequence length="574" mass="66808">MEYLELANEISSHRIIGVVVNSDGTSKSFDLEVSDINNVLLMTLDEMREYLCEKVSLFIGRQDTSFRNVFENRIPLARESECKLKDILIPTNEGVQDGLYSFYLEKNLKMPGFLEIVNTFNIDRGCIKNEDGIIEPASKRAFRVKKPYMIDVIIDHKLEQHNADPGRKLLILKKRSIRLSQEDLEPTKEFIEAIENAINHFKDNHEQREALNRVGEESKEVILGGKLYVNDGQANDLNQLENLGHFENWQIIERNELLPLYNLLPQELITSIKKIIGKKLLHYDILSASMPKNWNRITIRIKKPKVISTFDKVKIFTSVIVKNEARAYRNVFGIRVEYQNNKNPYIAIHRIGPAKKHFEFSIPWMIIGYEENLPIEPFKDDPIDYIWTKKSNNVISYHFRNNAENDVTNICCYQYDFQTEQIRKTLKFKVNYAIIPDTPIFKVTCPVEHKWKYRPCRLQYPLKNSRTFTGNKWQLDTRQKAIFASIHYSDVQGHPLLLNVHKKYPIGRFLNHVPENLNASVGYVEVETVGLEIGTVVEYTKHIVIAINSIGDTYVQWPDSIETDAVLEYKLLKD</sequence>
<comment type="caution">
    <text evidence="1">The sequence shown here is derived from an EMBL/GenBank/DDBJ whole genome shotgun (WGS) entry which is preliminary data.</text>
</comment>
<organism evidence="1 2">
    <name type="scientific">Gigaspora margarita</name>
    <dbReference type="NCBI Taxonomy" id="4874"/>
    <lineage>
        <taxon>Eukaryota</taxon>
        <taxon>Fungi</taxon>
        <taxon>Fungi incertae sedis</taxon>
        <taxon>Mucoromycota</taxon>
        <taxon>Glomeromycotina</taxon>
        <taxon>Glomeromycetes</taxon>
        <taxon>Diversisporales</taxon>
        <taxon>Gigasporaceae</taxon>
        <taxon>Gigaspora</taxon>
    </lineage>
</organism>
<proteinExistence type="predicted"/>
<dbReference type="Proteomes" id="UP000789901">
    <property type="component" value="Unassembled WGS sequence"/>
</dbReference>
<keyword evidence="2" id="KW-1185">Reference proteome</keyword>
<protein>
    <submittedName>
        <fullName evidence="1">12676_t:CDS:1</fullName>
    </submittedName>
</protein>
<accession>A0ABN7UZ10</accession>
<gene>
    <name evidence="1" type="ORF">GMARGA_LOCUS12390</name>
</gene>
<name>A0ABN7UZ10_GIGMA</name>
<reference evidence="1 2" key="1">
    <citation type="submission" date="2021-06" db="EMBL/GenBank/DDBJ databases">
        <authorList>
            <person name="Kallberg Y."/>
            <person name="Tangrot J."/>
            <person name="Rosling A."/>
        </authorList>
    </citation>
    <scope>NUCLEOTIDE SEQUENCE [LARGE SCALE GENOMIC DNA]</scope>
    <source>
        <strain evidence="1 2">120-4 pot B 10/14</strain>
    </source>
</reference>